<proteinExistence type="predicted"/>
<evidence type="ECO:0000313" key="1">
    <source>
        <dbReference type="EMBL" id="MFD2936294.1"/>
    </source>
</evidence>
<dbReference type="Proteomes" id="UP001597512">
    <property type="component" value="Unassembled WGS sequence"/>
</dbReference>
<protein>
    <recommendedName>
        <fullName evidence="3">Helix-turn-helix domain-containing protein</fullName>
    </recommendedName>
</protein>
<keyword evidence="2" id="KW-1185">Reference proteome</keyword>
<evidence type="ECO:0000313" key="2">
    <source>
        <dbReference type="Proteomes" id="UP001597512"/>
    </source>
</evidence>
<name>A0ABW6ALE4_9BACT</name>
<accession>A0ABW6ALE4</accession>
<dbReference type="RefSeq" id="WP_381504966.1">
    <property type="nucleotide sequence ID" value="NZ_JBHUOM010000023.1"/>
</dbReference>
<dbReference type="EMBL" id="JBHUOM010000023">
    <property type="protein sequence ID" value="MFD2936294.1"/>
    <property type="molecule type" value="Genomic_DNA"/>
</dbReference>
<comment type="caution">
    <text evidence="1">The sequence shown here is derived from an EMBL/GenBank/DDBJ whole genome shotgun (WGS) entry which is preliminary data.</text>
</comment>
<gene>
    <name evidence="1" type="ORF">ACFS25_21110</name>
</gene>
<evidence type="ECO:0008006" key="3">
    <source>
        <dbReference type="Google" id="ProtNLM"/>
    </source>
</evidence>
<organism evidence="1 2">
    <name type="scientific">Spirosoma flavum</name>
    <dbReference type="NCBI Taxonomy" id="2048557"/>
    <lineage>
        <taxon>Bacteria</taxon>
        <taxon>Pseudomonadati</taxon>
        <taxon>Bacteroidota</taxon>
        <taxon>Cytophagia</taxon>
        <taxon>Cytophagales</taxon>
        <taxon>Cytophagaceae</taxon>
        <taxon>Spirosoma</taxon>
    </lineage>
</organism>
<sequence length="87" mass="10217">MVQETIDFDKELANAQREHDESVKILTQHGYVVDMTQWMTIKDYAKKYNVSTQVISNWISREIIPADSTMVLPELNDIRLVKDQVYK</sequence>
<reference evidence="2" key="1">
    <citation type="journal article" date="2019" name="Int. J. Syst. Evol. Microbiol.">
        <title>The Global Catalogue of Microorganisms (GCM) 10K type strain sequencing project: providing services to taxonomists for standard genome sequencing and annotation.</title>
        <authorList>
            <consortium name="The Broad Institute Genomics Platform"/>
            <consortium name="The Broad Institute Genome Sequencing Center for Infectious Disease"/>
            <person name="Wu L."/>
            <person name="Ma J."/>
        </authorList>
    </citation>
    <scope>NUCLEOTIDE SEQUENCE [LARGE SCALE GENOMIC DNA]</scope>
    <source>
        <strain evidence="2">KCTC 52490</strain>
    </source>
</reference>